<dbReference type="AlphaFoldDB" id="A0A2W5T6S0"/>
<dbReference type="EMBL" id="QFQP01000033">
    <property type="protein sequence ID" value="PZR07165.1"/>
    <property type="molecule type" value="Genomic_DNA"/>
</dbReference>
<keyword evidence="1" id="KW-0472">Membrane</keyword>
<protein>
    <recommendedName>
        <fullName evidence="4">HTTM domain-containing protein</fullName>
    </recommendedName>
</protein>
<comment type="caution">
    <text evidence="2">The sequence shown here is derived from an EMBL/GenBank/DDBJ whole genome shotgun (WGS) entry which is preliminary data.</text>
</comment>
<evidence type="ECO:0000313" key="2">
    <source>
        <dbReference type="EMBL" id="PZR07165.1"/>
    </source>
</evidence>
<evidence type="ECO:0008006" key="4">
    <source>
        <dbReference type="Google" id="ProtNLM"/>
    </source>
</evidence>
<accession>A0A2W5T6S0</accession>
<reference evidence="2 3" key="1">
    <citation type="submission" date="2017-08" db="EMBL/GenBank/DDBJ databases">
        <title>Infants hospitalized years apart are colonized by the same room-sourced microbial strains.</title>
        <authorList>
            <person name="Brooks B."/>
            <person name="Olm M.R."/>
            <person name="Firek B.A."/>
            <person name="Baker R."/>
            <person name="Thomas B.C."/>
            <person name="Morowitz M.J."/>
            <person name="Banfield J.F."/>
        </authorList>
    </citation>
    <scope>NUCLEOTIDE SEQUENCE [LARGE SCALE GENOMIC DNA]</scope>
    <source>
        <strain evidence="2">S2_003_000_R2_14</strain>
    </source>
</reference>
<dbReference type="Proteomes" id="UP000249061">
    <property type="component" value="Unassembled WGS sequence"/>
</dbReference>
<feature type="transmembrane region" description="Helical" evidence="1">
    <location>
        <begin position="97"/>
        <end position="117"/>
    </location>
</feature>
<name>A0A2W5T6S0_9BACT</name>
<feature type="transmembrane region" description="Helical" evidence="1">
    <location>
        <begin position="162"/>
        <end position="187"/>
    </location>
</feature>
<proteinExistence type="predicted"/>
<keyword evidence="1" id="KW-0812">Transmembrane</keyword>
<organism evidence="2 3">
    <name type="scientific">Archangium gephyra</name>
    <dbReference type="NCBI Taxonomy" id="48"/>
    <lineage>
        <taxon>Bacteria</taxon>
        <taxon>Pseudomonadati</taxon>
        <taxon>Myxococcota</taxon>
        <taxon>Myxococcia</taxon>
        <taxon>Myxococcales</taxon>
        <taxon>Cystobacterineae</taxon>
        <taxon>Archangiaceae</taxon>
        <taxon>Archangium</taxon>
    </lineage>
</organism>
<feature type="transmembrane region" description="Helical" evidence="1">
    <location>
        <begin position="75"/>
        <end position="90"/>
    </location>
</feature>
<feature type="transmembrane region" description="Helical" evidence="1">
    <location>
        <begin position="230"/>
        <end position="253"/>
    </location>
</feature>
<sequence length="258" mass="28058">MVAAATVTDARGIATVHALHQAAQVLGQPATHPVLVVLHVLSLPLAWWKPRATMWLVALLGVAQCVLAFPRTGNHLYLGVVVSLLIALLDDDRDELLAVVLISFVWSGIHKAVHGLWFHAETLAWLAVSRADISAVLRPFLSDADAMRLGALSRVTEGSGPFVLGGAWLIISNAVWVSEIAMGALWWPGWRRFARPVSLALIWSVQLVAHEWEFALLLTNMLVTSPRARWLVGCGVLLLAALRLGVIPAPYWALHTPS</sequence>
<evidence type="ECO:0000313" key="3">
    <source>
        <dbReference type="Proteomes" id="UP000249061"/>
    </source>
</evidence>
<keyword evidence="1" id="KW-1133">Transmembrane helix</keyword>
<gene>
    <name evidence="2" type="ORF">DI536_28310</name>
</gene>
<evidence type="ECO:0000256" key="1">
    <source>
        <dbReference type="SAM" id="Phobius"/>
    </source>
</evidence>